<keyword evidence="2" id="KW-0418">Kinase</keyword>
<dbReference type="Proteomes" id="UP000260943">
    <property type="component" value="Unassembled WGS sequence"/>
</dbReference>
<proteinExistence type="predicted"/>
<organism evidence="4 5">
    <name type="scientific">Collinsella tanakaei</name>
    <dbReference type="NCBI Taxonomy" id="626935"/>
    <lineage>
        <taxon>Bacteria</taxon>
        <taxon>Bacillati</taxon>
        <taxon>Actinomycetota</taxon>
        <taxon>Coriobacteriia</taxon>
        <taxon>Coriobacteriales</taxon>
        <taxon>Coriobacteriaceae</taxon>
        <taxon>Collinsella</taxon>
    </lineage>
</organism>
<comment type="caution">
    <text evidence="4">The sequence shown here is derived from an EMBL/GenBank/DDBJ whole genome shotgun (WGS) entry which is preliminary data.</text>
</comment>
<evidence type="ECO:0000256" key="1">
    <source>
        <dbReference type="ARBA" id="ARBA00022679"/>
    </source>
</evidence>
<dbReference type="Gene3D" id="3.40.1190.20">
    <property type="match status" value="1"/>
</dbReference>
<evidence type="ECO:0000313" key="4">
    <source>
        <dbReference type="EMBL" id="RGL09729.1"/>
    </source>
</evidence>
<evidence type="ECO:0000256" key="2">
    <source>
        <dbReference type="ARBA" id="ARBA00022777"/>
    </source>
</evidence>
<dbReference type="PANTHER" id="PTHR10584:SF166">
    <property type="entry name" value="RIBOKINASE"/>
    <property type="match status" value="1"/>
</dbReference>
<accession>A0A3E4QR99</accession>
<dbReference type="PROSITE" id="PS00584">
    <property type="entry name" value="PFKB_KINASES_2"/>
    <property type="match status" value="1"/>
</dbReference>
<dbReference type="SUPFAM" id="SSF53613">
    <property type="entry name" value="Ribokinase-like"/>
    <property type="match status" value="1"/>
</dbReference>
<dbReference type="GO" id="GO:0005829">
    <property type="term" value="C:cytosol"/>
    <property type="evidence" value="ECO:0007669"/>
    <property type="project" value="TreeGrafter"/>
</dbReference>
<dbReference type="InterPro" id="IPR011611">
    <property type="entry name" value="PfkB_dom"/>
</dbReference>
<dbReference type="EMBL" id="QSRJ01000008">
    <property type="protein sequence ID" value="RGL09729.1"/>
    <property type="molecule type" value="Genomic_DNA"/>
</dbReference>
<dbReference type="AlphaFoldDB" id="A0A3E4QR99"/>
<dbReference type="Pfam" id="PF00294">
    <property type="entry name" value="PfkB"/>
    <property type="match status" value="1"/>
</dbReference>
<feature type="domain" description="Carbohydrate kinase PfkB" evidence="3">
    <location>
        <begin position="3"/>
        <end position="317"/>
    </location>
</feature>
<reference evidence="4 5" key="1">
    <citation type="submission" date="2018-08" db="EMBL/GenBank/DDBJ databases">
        <title>A genome reference for cultivated species of the human gut microbiota.</title>
        <authorList>
            <person name="Zou Y."/>
            <person name="Xue W."/>
            <person name="Luo G."/>
        </authorList>
    </citation>
    <scope>NUCLEOTIDE SEQUENCE [LARGE SCALE GENOMIC DNA]</scope>
    <source>
        <strain evidence="4 5">TF08-14</strain>
    </source>
</reference>
<evidence type="ECO:0000313" key="5">
    <source>
        <dbReference type="Proteomes" id="UP000260943"/>
    </source>
</evidence>
<dbReference type="GO" id="GO:0016301">
    <property type="term" value="F:kinase activity"/>
    <property type="evidence" value="ECO:0007669"/>
    <property type="project" value="UniProtKB-KW"/>
</dbReference>
<protein>
    <recommendedName>
        <fullName evidence="3">Carbohydrate kinase PfkB domain-containing protein</fullName>
    </recommendedName>
</protein>
<gene>
    <name evidence="4" type="ORF">DXC81_07550</name>
</gene>
<dbReference type="InterPro" id="IPR002173">
    <property type="entry name" value="Carboh/pur_kinase_PfkB_CS"/>
</dbReference>
<name>A0A3E4QR99_9ACTN</name>
<dbReference type="PANTHER" id="PTHR10584">
    <property type="entry name" value="SUGAR KINASE"/>
    <property type="match status" value="1"/>
</dbReference>
<dbReference type="InterPro" id="IPR029056">
    <property type="entry name" value="Ribokinase-like"/>
</dbReference>
<keyword evidence="1" id="KW-0808">Transferase</keyword>
<sequence>MGKMLFVGVTCADVVINVDRLPRTAQDVIVYGQKTMLGGCAFNAFSVAHALDEPALLFSPVGTGAFGDFVRKGLAAEGVPVLVENPQMENGCCYCFVEPGGERTFIAYHGADYHYESAWFDALDMDEVDAVYSCGLEIEDPTGPVVVEFLERACAGKQLYFTPGPRPESLPMDLVERIYDLHPQLHMNADEACVAAARLTGEADAFARGGAMDGDAADGDAPGVDQAVVRAVAVLQKRVGNTVFATMGPDGCYFDTGERRGVVPGVAATVVDTIGAGDSHIGALMSARHRGESIEGALMRANRVASAVVGASGAHLPRERVVEAAGY</sequence>
<evidence type="ECO:0000259" key="3">
    <source>
        <dbReference type="Pfam" id="PF00294"/>
    </source>
</evidence>